<dbReference type="AlphaFoldDB" id="A0AAV3XHX9"/>
<dbReference type="Proteomes" id="UP001050975">
    <property type="component" value="Unassembled WGS sequence"/>
</dbReference>
<gene>
    <name evidence="2" type="ORF">MiSe_45020</name>
</gene>
<comment type="caution">
    <text evidence="2">The sequence shown here is derived from an EMBL/GenBank/DDBJ whole genome shotgun (WGS) entry which is preliminary data.</text>
</comment>
<evidence type="ECO:0000313" key="3">
    <source>
        <dbReference type="Proteomes" id="UP001050975"/>
    </source>
</evidence>
<name>A0AAV3XHX9_9CYAN</name>
<evidence type="ECO:0000256" key="1">
    <source>
        <dbReference type="SAM" id="SignalP"/>
    </source>
</evidence>
<proteinExistence type="predicted"/>
<organism evidence="2 3">
    <name type="scientific">Microseira wollei NIES-4236</name>
    <dbReference type="NCBI Taxonomy" id="2530354"/>
    <lineage>
        <taxon>Bacteria</taxon>
        <taxon>Bacillati</taxon>
        <taxon>Cyanobacteriota</taxon>
        <taxon>Cyanophyceae</taxon>
        <taxon>Oscillatoriophycideae</taxon>
        <taxon>Aerosakkonematales</taxon>
        <taxon>Aerosakkonemataceae</taxon>
        <taxon>Microseira</taxon>
    </lineage>
</organism>
<keyword evidence="3" id="KW-1185">Reference proteome</keyword>
<evidence type="ECO:0008006" key="4">
    <source>
        <dbReference type="Google" id="ProtNLM"/>
    </source>
</evidence>
<dbReference type="RefSeq" id="WP_226585230.1">
    <property type="nucleotide sequence ID" value="NZ_BLAY01000072.1"/>
</dbReference>
<sequence>MNNMLTKFAAIAATSATVSVAVAFSPNNPAQAIAFNYSFQTNTGYSGTGNFSYDETTAPTIISEAGAGPKDFLQSLSLSVFAPNGNLLDSGSTVVNGVSNSQFLEFKFDTLTKKLSVLDTNTSSSGNDVSYFIRHTVSGKLRHFSAGRCATRAVLTAVLFQDRRSKFQYSA</sequence>
<reference evidence="2" key="1">
    <citation type="submission" date="2019-10" db="EMBL/GenBank/DDBJ databases">
        <title>Draft genome sequece of Microseira wollei NIES-4236.</title>
        <authorList>
            <person name="Yamaguchi H."/>
            <person name="Suzuki S."/>
            <person name="Kawachi M."/>
        </authorList>
    </citation>
    <scope>NUCLEOTIDE SEQUENCE</scope>
    <source>
        <strain evidence="2">NIES-4236</strain>
    </source>
</reference>
<accession>A0AAV3XHX9</accession>
<protein>
    <recommendedName>
        <fullName evidence="4">PEP-CTERM sorting domain-containing protein</fullName>
    </recommendedName>
</protein>
<dbReference type="EMBL" id="BLAY01000072">
    <property type="protein sequence ID" value="GET39730.1"/>
    <property type="molecule type" value="Genomic_DNA"/>
</dbReference>
<keyword evidence="1" id="KW-0732">Signal</keyword>
<feature type="chain" id="PRO_5043864789" description="PEP-CTERM sorting domain-containing protein" evidence="1">
    <location>
        <begin position="24"/>
        <end position="171"/>
    </location>
</feature>
<feature type="signal peptide" evidence="1">
    <location>
        <begin position="1"/>
        <end position="23"/>
    </location>
</feature>
<evidence type="ECO:0000313" key="2">
    <source>
        <dbReference type="EMBL" id="GET39730.1"/>
    </source>
</evidence>